<dbReference type="PANTHER" id="PTHR46941:SF1">
    <property type="entry name" value="COILED-COIL DOMAIN-CONTAINING PROTEIN 126"/>
    <property type="match status" value="1"/>
</dbReference>
<dbReference type="GO" id="GO:0016020">
    <property type="term" value="C:membrane"/>
    <property type="evidence" value="ECO:0007669"/>
    <property type="project" value="TreeGrafter"/>
</dbReference>
<keyword evidence="3" id="KW-0325">Glycoprotein</keyword>
<dbReference type="RefSeq" id="XP_014033842.2">
    <property type="nucleotide sequence ID" value="XM_014178367.2"/>
</dbReference>
<evidence type="ECO:0000313" key="6">
    <source>
        <dbReference type="Proteomes" id="UP001652741"/>
    </source>
</evidence>
<dbReference type="AlphaFoldDB" id="A0A1S3Q1M6"/>
<dbReference type="KEGG" id="sasa:106588871"/>
<accession>A0A1S3Q1M6</accession>
<dbReference type="GO" id="GO:0005576">
    <property type="term" value="C:extracellular region"/>
    <property type="evidence" value="ECO:0007669"/>
    <property type="project" value="UniProtKB-SubCell"/>
</dbReference>
<feature type="region of interest" description="Disordered" evidence="4">
    <location>
        <begin position="126"/>
        <end position="172"/>
    </location>
</feature>
<gene>
    <name evidence="7" type="primary">LOC106588871</name>
</gene>
<evidence type="ECO:0000256" key="1">
    <source>
        <dbReference type="ARBA" id="ARBA00004613"/>
    </source>
</evidence>
<evidence type="ECO:0000256" key="2">
    <source>
        <dbReference type="ARBA" id="ARBA00022525"/>
    </source>
</evidence>
<organism evidence="6 7">
    <name type="scientific">Salmo salar</name>
    <name type="common">Atlantic salmon</name>
    <dbReference type="NCBI Taxonomy" id="8030"/>
    <lineage>
        <taxon>Eukaryota</taxon>
        <taxon>Metazoa</taxon>
        <taxon>Chordata</taxon>
        <taxon>Craniata</taxon>
        <taxon>Vertebrata</taxon>
        <taxon>Euteleostomi</taxon>
        <taxon>Actinopterygii</taxon>
        <taxon>Neopterygii</taxon>
        <taxon>Teleostei</taxon>
        <taxon>Protacanthopterygii</taxon>
        <taxon>Salmoniformes</taxon>
        <taxon>Salmonidae</taxon>
        <taxon>Salmoninae</taxon>
        <taxon>Salmo</taxon>
    </lineage>
</organism>
<dbReference type="STRING" id="8030.ENSSSAP00000023652"/>
<dbReference type="Proteomes" id="UP001652741">
    <property type="component" value="Chromosome ssa27"/>
</dbReference>
<evidence type="ECO:0000259" key="5">
    <source>
        <dbReference type="Pfam" id="PF15027"/>
    </source>
</evidence>
<dbReference type="PANTHER" id="PTHR46941">
    <property type="entry name" value="COILED-COIL DOMAIN-CONTAINING PROTEIN 126"/>
    <property type="match status" value="1"/>
</dbReference>
<comment type="subcellular location">
    <subcellularLocation>
        <location evidence="1">Secreted</location>
    </subcellularLocation>
</comment>
<keyword evidence="6" id="KW-1185">Reference proteome</keyword>
<name>A0A1S3Q1M6_SALSA</name>
<dbReference type="InterPro" id="IPR042759">
    <property type="entry name" value="CCDC126"/>
</dbReference>
<evidence type="ECO:0000256" key="3">
    <source>
        <dbReference type="ARBA" id="ARBA00023180"/>
    </source>
</evidence>
<feature type="compositionally biased region" description="Polar residues" evidence="4">
    <location>
        <begin position="145"/>
        <end position="159"/>
    </location>
</feature>
<dbReference type="Bgee" id="ENSSSAG00000015834">
    <property type="expression patterns" value="Expressed in notochord and 24 other cell types or tissues"/>
</dbReference>
<dbReference type="GeneID" id="106588871"/>
<dbReference type="InterPro" id="IPR027833">
    <property type="entry name" value="MGT5A-like_N"/>
</dbReference>
<evidence type="ECO:0000256" key="4">
    <source>
        <dbReference type="SAM" id="MobiDB-lite"/>
    </source>
</evidence>
<protein>
    <submittedName>
        <fullName evidence="7">Coiled-coil domain-containing protein 126 isoform X2</fullName>
    </submittedName>
</protein>
<feature type="domain" description="MGT5A-like N-terminal" evidence="5">
    <location>
        <begin position="4"/>
        <end position="122"/>
    </location>
</feature>
<dbReference type="Pfam" id="PF15027">
    <property type="entry name" value="MGT5A_N"/>
    <property type="match status" value="1"/>
</dbReference>
<keyword evidence="2" id="KW-0964">Secreted</keyword>
<proteinExistence type="predicted"/>
<dbReference type="PaxDb" id="8030-ENSSSAP00000023652"/>
<reference evidence="7" key="1">
    <citation type="submission" date="2025-08" db="UniProtKB">
        <authorList>
            <consortium name="RefSeq"/>
        </authorList>
    </citation>
    <scope>IDENTIFICATION</scope>
</reference>
<sequence>MLGRNMSQKLSGLLIILGLAWGLMLLRYTVQQPRHKSSGELRQQILELSRRYVKVLNEENQNTLGGPQGPSMAGYADLKRTIAVLLDDILTRLVKLEGKIELVANTSATNSSHPAAGSLASAPVALHKQDTPGNPRLETPRLPPSTHTQQTSPRGSSNRDVSEDVCGQQQSINNSRGNELCGVFKEADDEYEWHSHPGIISLGQTDYEFAVLLL</sequence>
<evidence type="ECO:0000313" key="7">
    <source>
        <dbReference type="RefSeq" id="XP_014033842.2"/>
    </source>
</evidence>